<dbReference type="Proteomes" id="UP001499843">
    <property type="component" value="Unassembled WGS sequence"/>
</dbReference>
<comment type="caution">
    <text evidence="3">The sequence shown here is derived from an EMBL/GenBank/DDBJ whole genome shotgun (WGS) entry which is preliminary data.</text>
</comment>
<accession>A0ABN3CRH6</accession>
<feature type="domain" description="AAA+ ATPase" evidence="2">
    <location>
        <begin position="55"/>
        <end position="339"/>
    </location>
</feature>
<feature type="compositionally biased region" description="Pro residues" evidence="1">
    <location>
        <begin position="609"/>
        <end position="653"/>
    </location>
</feature>
<dbReference type="CDD" id="cd01127">
    <property type="entry name" value="TrwB_TraG_TraD_VirD4"/>
    <property type="match status" value="1"/>
</dbReference>
<dbReference type="Gene3D" id="3.40.50.300">
    <property type="entry name" value="P-loop containing nucleotide triphosphate hydrolases"/>
    <property type="match status" value="2"/>
</dbReference>
<dbReference type="EMBL" id="BAAAQX010000023">
    <property type="protein sequence ID" value="GAA2211955.1"/>
    <property type="molecule type" value="Genomic_DNA"/>
</dbReference>
<dbReference type="Pfam" id="PF01935">
    <property type="entry name" value="DUF87"/>
    <property type="match status" value="1"/>
</dbReference>
<sequence length="1111" mass="119234">MTGGVPDLAALTFNYTESADDVWRRSAYHVAGLHGASTRILRDGLAEAAHRPETSPIGVVIQGQRGTGKTHLLGWVREQVQSQGGYFVLVGLLDARGFWESTMVSILDSLSRRGADGQAQLTLFLDRLATETGLTRMARRAITGKRPVTREELDAFVVALRRREPQVGRECQDTVRALVLLAGDDLGLQDLGEAFLSSAPEGEAGERARWGIRQLGRSPQEIVRDVSRLLALTGPTIIAVDQIDPLVAQSSTATAGAVHDHGEALMIERIAGGLMALREVTRRTLTVVTCIPATWALIENVAVDTVRDRFRQAVQLMTIPDAATARAIVTRRFEVQYGEAGVKPPYPTWPVRPEAFEQAPGFTPRELLRRIDQHVRACLLDEEVRELTGFAAEQEPATPAAHPPPGDLSVIDARFAELRDGGPAPRFDQTTEDATMPALLAAGLSAWIAERGEGGLAFGVDPPPSPKPPLHARLRRTLDESREDEIHWAFRAVSAGHGNAALNRIRRASVAAGLDAAVPKRRLFLLRNTPWSQGAATRAALREFEQAGGRTLPVSEKDLRVLAALQVLLAENPPHLAAWLAERRPTSGVWFLREALAEAWSVPENRPAGPRPAPRSPHPTPPPASPHPAPAPPPANPPAPSRPAPPPAHPPTNPRSASAPGGPSATPRSTPAPGSPQPAHARSPHPGSEPPATRTPSLTIGRRTADGAPVTLALEALRKHVTIFAGSGSGKTVLIRRLIEECALLGVSAIVLDPNNDLARLGERWPHPPTTWMENDARRAETYLTGTDVVIWTPGRAGGRPLAFQPLPDFRGLADDPDEFTEAIEAAVAFIAPRIRLDANTGKAQLGQAVLRKALAHYGRRGATSLKGFAALLSDLPDGVSELANAPRIAAELAQSLTAAMDNDPLFGGAGTPVDPGLLVTPPEGRRARVSVISLVGLPSVEQRQSFVSQLQMELFVWFKRHPAQDRPLGALLVMDEAQTFAPATGPSASTRSTVLLASQARKYGLGLVFATQAPKALHNHIPGNSATQFFGLLNAPIQITAAREMARAKGGDVPDVSRLSSGEFYVAREGAAFAKTRVPMCLTWHPSSPLTTEEVIDRSRSRPLTGPRWV</sequence>
<keyword evidence="4" id="KW-1185">Reference proteome</keyword>
<name>A0ABN3CRH6_9ACTN</name>
<gene>
    <name evidence="3" type="ORF">GCM10009850_074160</name>
</gene>
<evidence type="ECO:0000313" key="3">
    <source>
        <dbReference type="EMBL" id="GAA2211955.1"/>
    </source>
</evidence>
<dbReference type="InterPro" id="IPR003593">
    <property type="entry name" value="AAA+_ATPase"/>
</dbReference>
<feature type="domain" description="AAA+ ATPase" evidence="2">
    <location>
        <begin position="717"/>
        <end position="1044"/>
    </location>
</feature>
<proteinExistence type="predicted"/>
<feature type="region of interest" description="Disordered" evidence="1">
    <location>
        <begin position="603"/>
        <end position="702"/>
    </location>
</feature>
<dbReference type="InterPro" id="IPR002789">
    <property type="entry name" value="HerA_central"/>
</dbReference>
<protein>
    <recommendedName>
        <fullName evidence="2">AAA+ ATPase domain-containing protein</fullName>
    </recommendedName>
</protein>
<dbReference type="InterPro" id="IPR008571">
    <property type="entry name" value="HerA-like"/>
</dbReference>
<organism evidence="3 4">
    <name type="scientific">Nonomuraea monospora</name>
    <dbReference type="NCBI Taxonomy" id="568818"/>
    <lineage>
        <taxon>Bacteria</taxon>
        <taxon>Bacillati</taxon>
        <taxon>Actinomycetota</taxon>
        <taxon>Actinomycetes</taxon>
        <taxon>Streptosporangiales</taxon>
        <taxon>Streptosporangiaceae</taxon>
        <taxon>Nonomuraea</taxon>
    </lineage>
</organism>
<evidence type="ECO:0000256" key="1">
    <source>
        <dbReference type="SAM" id="MobiDB-lite"/>
    </source>
</evidence>
<dbReference type="SMART" id="SM00382">
    <property type="entry name" value="AAA"/>
    <property type="match status" value="2"/>
</dbReference>
<dbReference type="PANTHER" id="PTHR42957">
    <property type="entry name" value="HELICASE MJ1565-RELATED"/>
    <property type="match status" value="1"/>
</dbReference>
<dbReference type="InterPro" id="IPR027417">
    <property type="entry name" value="P-loop_NTPase"/>
</dbReference>
<evidence type="ECO:0000259" key="2">
    <source>
        <dbReference type="SMART" id="SM00382"/>
    </source>
</evidence>
<dbReference type="PANTHER" id="PTHR42957:SF1">
    <property type="entry name" value="HELICASE MJ1565-RELATED"/>
    <property type="match status" value="1"/>
</dbReference>
<dbReference type="SUPFAM" id="SSF52540">
    <property type="entry name" value="P-loop containing nucleoside triphosphate hydrolases"/>
    <property type="match status" value="2"/>
</dbReference>
<reference evidence="3 4" key="1">
    <citation type="journal article" date="2019" name="Int. J. Syst. Evol. Microbiol.">
        <title>The Global Catalogue of Microorganisms (GCM) 10K type strain sequencing project: providing services to taxonomists for standard genome sequencing and annotation.</title>
        <authorList>
            <consortium name="The Broad Institute Genomics Platform"/>
            <consortium name="The Broad Institute Genome Sequencing Center for Infectious Disease"/>
            <person name="Wu L."/>
            <person name="Ma J."/>
        </authorList>
    </citation>
    <scope>NUCLEOTIDE SEQUENCE [LARGE SCALE GENOMIC DNA]</scope>
    <source>
        <strain evidence="3 4">JCM 16114</strain>
    </source>
</reference>
<evidence type="ECO:0000313" key="4">
    <source>
        <dbReference type="Proteomes" id="UP001499843"/>
    </source>
</evidence>